<accession>A0A9P6ME46</accession>
<feature type="compositionally biased region" description="Acidic residues" evidence="1">
    <location>
        <begin position="85"/>
        <end position="97"/>
    </location>
</feature>
<name>A0A9P6ME46_9FUNG</name>
<reference evidence="2" key="1">
    <citation type="journal article" date="2020" name="Fungal Divers.">
        <title>Resolving the Mortierellaceae phylogeny through synthesis of multi-gene phylogenetics and phylogenomics.</title>
        <authorList>
            <person name="Vandepol N."/>
            <person name="Liber J."/>
            <person name="Desiro A."/>
            <person name="Na H."/>
            <person name="Kennedy M."/>
            <person name="Barry K."/>
            <person name="Grigoriev I.V."/>
            <person name="Miller A.N."/>
            <person name="O'Donnell K."/>
            <person name="Stajich J.E."/>
            <person name="Bonito G."/>
        </authorList>
    </citation>
    <scope>NUCLEOTIDE SEQUENCE</scope>
    <source>
        <strain evidence="2">MES-2147</strain>
    </source>
</reference>
<feature type="region of interest" description="Disordered" evidence="1">
    <location>
        <begin position="68"/>
        <end position="97"/>
    </location>
</feature>
<proteinExistence type="predicted"/>
<protein>
    <submittedName>
        <fullName evidence="2">Uncharacterized protein</fullName>
    </submittedName>
</protein>
<dbReference type="OrthoDB" id="2447348at2759"/>
<gene>
    <name evidence="2" type="ORF">BGZ65_010178</name>
</gene>
<evidence type="ECO:0000256" key="1">
    <source>
        <dbReference type="SAM" id="MobiDB-lite"/>
    </source>
</evidence>
<keyword evidence="3" id="KW-1185">Reference proteome</keyword>
<evidence type="ECO:0000313" key="2">
    <source>
        <dbReference type="EMBL" id="KAF9994217.1"/>
    </source>
</evidence>
<sequence length="201" mass="22017">MAKCTYADFSKAKLTPSFMNFSETVLLDIFSANKNTWSILKRKLEALGAHIASKKGEKLPRTSHAGLRYLGAPSQSDRQSAEHSDPEEDDLATDQPDCDADIDDAFIDLDDFMNGEELTPNIYGNFDGTEVDMNSVEDDAGLDSINGSIDTDTSEGNVDLETFEGEVDLSLAQKAAPSTYGNHVINWKQGSKIARRQKTSL</sequence>
<dbReference type="Proteomes" id="UP000749646">
    <property type="component" value="Unassembled WGS sequence"/>
</dbReference>
<dbReference type="EMBL" id="JAAAHW010001629">
    <property type="protein sequence ID" value="KAF9994217.1"/>
    <property type="molecule type" value="Genomic_DNA"/>
</dbReference>
<comment type="caution">
    <text evidence="2">The sequence shown here is derived from an EMBL/GenBank/DDBJ whole genome shotgun (WGS) entry which is preliminary data.</text>
</comment>
<organism evidence="2 3">
    <name type="scientific">Modicella reniformis</name>
    <dbReference type="NCBI Taxonomy" id="1440133"/>
    <lineage>
        <taxon>Eukaryota</taxon>
        <taxon>Fungi</taxon>
        <taxon>Fungi incertae sedis</taxon>
        <taxon>Mucoromycota</taxon>
        <taxon>Mortierellomycotina</taxon>
        <taxon>Mortierellomycetes</taxon>
        <taxon>Mortierellales</taxon>
        <taxon>Mortierellaceae</taxon>
        <taxon>Modicella</taxon>
    </lineage>
</organism>
<dbReference type="AlphaFoldDB" id="A0A9P6ME46"/>
<evidence type="ECO:0000313" key="3">
    <source>
        <dbReference type="Proteomes" id="UP000749646"/>
    </source>
</evidence>